<organism evidence="3 4">
    <name type="scientific">Candidatus Desulfatibia vada</name>
    <dbReference type="NCBI Taxonomy" id="2841696"/>
    <lineage>
        <taxon>Bacteria</taxon>
        <taxon>Pseudomonadati</taxon>
        <taxon>Thermodesulfobacteriota</taxon>
        <taxon>Desulfobacteria</taxon>
        <taxon>Desulfobacterales</taxon>
        <taxon>Desulfobacterales incertae sedis</taxon>
        <taxon>Candidatus Desulfatibia</taxon>
    </lineage>
</organism>
<dbReference type="EC" id="3.1.1.29" evidence="3"/>
<dbReference type="Gene3D" id="3.30.160.20">
    <property type="match status" value="1"/>
</dbReference>
<dbReference type="Pfam" id="PF00472">
    <property type="entry name" value="RF-1"/>
    <property type="match status" value="1"/>
</dbReference>
<dbReference type="SUPFAM" id="SSF110916">
    <property type="entry name" value="Peptidyl-tRNA hydrolase domain-like"/>
    <property type="match status" value="1"/>
</dbReference>
<dbReference type="PANTHER" id="PTHR47814">
    <property type="entry name" value="PEPTIDYL-TRNA HYDROLASE ARFB"/>
    <property type="match status" value="1"/>
</dbReference>
<evidence type="ECO:0000313" key="3">
    <source>
        <dbReference type="EMBL" id="MBC8432263.1"/>
    </source>
</evidence>
<name>A0A8J6TQG1_9BACT</name>
<feature type="domain" description="Prokaryotic-type class I peptide chain release factors" evidence="2">
    <location>
        <begin position="9"/>
        <end position="133"/>
    </location>
</feature>
<dbReference type="GO" id="GO:0004045">
    <property type="term" value="F:peptidyl-tRNA hydrolase activity"/>
    <property type="evidence" value="ECO:0007669"/>
    <property type="project" value="UniProtKB-EC"/>
</dbReference>
<reference evidence="3 4" key="1">
    <citation type="submission" date="2020-08" db="EMBL/GenBank/DDBJ databases">
        <title>Bridging the membrane lipid divide: bacteria of the FCB group superphylum have the potential to synthesize archaeal ether lipids.</title>
        <authorList>
            <person name="Villanueva L."/>
            <person name="Von Meijenfeldt F.A.B."/>
            <person name="Westbye A.B."/>
            <person name="Yadav S."/>
            <person name="Hopmans E.C."/>
            <person name="Dutilh B.E."/>
            <person name="Sinninghe Damste J.S."/>
        </authorList>
    </citation>
    <scope>NUCLEOTIDE SEQUENCE [LARGE SCALE GENOMIC DNA]</scope>
    <source>
        <strain evidence="3">NIOZ-UU17</strain>
    </source>
</reference>
<feature type="compositionally biased region" description="Basic residues" evidence="1">
    <location>
        <begin position="107"/>
        <end position="128"/>
    </location>
</feature>
<gene>
    <name evidence="3" type="primary">arfB</name>
    <name evidence="3" type="ORF">H8D96_10110</name>
</gene>
<protein>
    <submittedName>
        <fullName evidence="3">Aminoacyl-tRNA hydrolase</fullName>
        <ecNumber evidence="3">3.1.1.29</ecNumber>
    </submittedName>
</protein>
<comment type="caution">
    <text evidence="3">The sequence shown here is derived from an EMBL/GenBank/DDBJ whole genome shotgun (WGS) entry which is preliminary data.</text>
</comment>
<dbReference type="GO" id="GO:0003747">
    <property type="term" value="F:translation release factor activity"/>
    <property type="evidence" value="ECO:0007669"/>
    <property type="project" value="InterPro"/>
</dbReference>
<sequence>MIKIKEGILLGEDELSFTFSRSSKPGGQNVNKISSRVTLLFDVANSPSLSAEHKNQIMTRLRTRVNKHGVLRVVAQLHRSQAANREAAIERFVELLQENLKPVKFRKKTRISRAAKKRRLNEKKCRSRLKQERTKPTGWDE</sequence>
<dbReference type="GO" id="GO:0043022">
    <property type="term" value="F:ribosome binding"/>
    <property type="evidence" value="ECO:0007669"/>
    <property type="project" value="TreeGrafter"/>
</dbReference>
<dbReference type="AlphaFoldDB" id="A0A8J6TQG1"/>
<dbReference type="InterPro" id="IPR000352">
    <property type="entry name" value="Pep_chain_release_fac_I"/>
</dbReference>
<dbReference type="GO" id="GO:0072344">
    <property type="term" value="P:rescue of stalled ribosome"/>
    <property type="evidence" value="ECO:0007669"/>
    <property type="project" value="TreeGrafter"/>
</dbReference>
<proteinExistence type="predicted"/>
<evidence type="ECO:0000259" key="2">
    <source>
        <dbReference type="Pfam" id="PF00472"/>
    </source>
</evidence>
<dbReference type="NCBIfam" id="NF006718">
    <property type="entry name" value="PRK09256.1"/>
    <property type="match status" value="1"/>
</dbReference>
<keyword evidence="3" id="KW-0378">Hydrolase</keyword>
<evidence type="ECO:0000256" key="1">
    <source>
        <dbReference type="SAM" id="MobiDB-lite"/>
    </source>
</evidence>
<accession>A0A8J6TQG1</accession>
<dbReference type="Proteomes" id="UP000605201">
    <property type="component" value="Unassembled WGS sequence"/>
</dbReference>
<feature type="region of interest" description="Disordered" evidence="1">
    <location>
        <begin position="107"/>
        <end position="141"/>
    </location>
</feature>
<evidence type="ECO:0000313" key="4">
    <source>
        <dbReference type="Proteomes" id="UP000605201"/>
    </source>
</evidence>
<dbReference type="EMBL" id="JACNIG010000213">
    <property type="protein sequence ID" value="MBC8432263.1"/>
    <property type="molecule type" value="Genomic_DNA"/>
</dbReference>
<dbReference type="PANTHER" id="PTHR47814:SF1">
    <property type="entry name" value="PEPTIDYL-TRNA HYDROLASE ARFB"/>
    <property type="match status" value="1"/>
</dbReference>